<feature type="transmembrane region" description="Helical" evidence="3">
    <location>
        <begin position="471"/>
        <end position="489"/>
    </location>
</feature>
<feature type="region of interest" description="Disordered" evidence="2">
    <location>
        <begin position="794"/>
        <end position="816"/>
    </location>
</feature>
<comment type="caution">
    <text evidence="5">The sequence shown here is derived from an EMBL/GenBank/DDBJ whole genome shotgun (WGS) entry which is preliminary data.</text>
</comment>
<dbReference type="RefSeq" id="WP_229670276.1">
    <property type="nucleotide sequence ID" value="NZ_BMMZ01000010.1"/>
</dbReference>
<dbReference type="AlphaFoldDB" id="A0A917SEL0"/>
<dbReference type="Proteomes" id="UP000613840">
    <property type="component" value="Unassembled WGS sequence"/>
</dbReference>
<sequence length="816" mass="90027">MTDGGTLVRVPGPSQQTEPEPAEQAGPFGRFRNRMRDRWTASWRPALRRNWIFAVLLGLGTGLRVITWLAYQPAMLYIDSFRYLSMLLHPAVDGLDPIGYTVIIYPMMMVGKLFGAGLALTTAVQHLVGLGIAIVMYRICRGLGAARWLSALITVPMLLDGYQLQIEQNIMAEIWSDAILLGAIWLLLAWRLRPLRPRPEGPPRIGPLWWQAALAGALIGANVPVRIIGIVAVIPFLAYLIFVGARWRDRAWRRTMIIRLAAGVAGFAIVLGGYASAYRAVTGHFGLSSAGNSVLYGRAAEIARCDQLPLDRYLQQLCPKEPLDERLGVDAYAHNPMTVKELPPGTTLRQLRSEFGKTVLRHQPLDLVTSVLRDFLKGFEWSRVDHLGDTPLARWQFQVDYPRWEATDADSWTRYFDGRTPYVITPLSTFLRTYQVDFHGYTPGTLLGVAGLVGLAGVFRRRPTGRSLRAESMLTVGMALVLLGGAAGFEFSWRYQLPGLVFLPLAGAIGFTALTRRERGPMEAYPDDVDQMAVRGFEDKYGDVVFGDLVVVIAAYNEERGIAAVLDRMPKTCPTPDGGALDISTLVVVDGSTDGTAEIADQHGAYVCVAPVNRGQGGALRLGYHLAAERGATYIVTTDADGQYEISELGALMAPLLEDRADFVTGSRRLGTGEYDSNVRWLGVRVFAVLASILTRSKITDTSFGFRAMRAEVARGVVLTEPQYQASELLLGVMGRGARVVEVPLTMRLRNNGASKKGGSITYGANYGRVMITTWLREWVVSGPNRRLRRLARTDPQRWRKTSLSSNVNLKKKTTP</sequence>
<dbReference type="EMBL" id="BMMZ01000010">
    <property type="protein sequence ID" value="GGL74856.1"/>
    <property type="molecule type" value="Genomic_DNA"/>
</dbReference>
<feature type="region of interest" description="Disordered" evidence="2">
    <location>
        <begin position="1"/>
        <end position="28"/>
    </location>
</feature>
<accession>A0A917SEL0</accession>
<dbReference type="InterPro" id="IPR050256">
    <property type="entry name" value="Glycosyltransferase_2"/>
</dbReference>
<feature type="transmembrane region" description="Helical" evidence="3">
    <location>
        <begin position="495"/>
        <end position="514"/>
    </location>
</feature>
<reference evidence="5" key="2">
    <citation type="submission" date="2020-09" db="EMBL/GenBank/DDBJ databases">
        <authorList>
            <person name="Sun Q."/>
            <person name="Zhou Y."/>
        </authorList>
    </citation>
    <scope>NUCLEOTIDE SEQUENCE</scope>
    <source>
        <strain evidence="5">CGMCC 4.7306</strain>
    </source>
</reference>
<dbReference type="Gene3D" id="3.90.550.10">
    <property type="entry name" value="Spore Coat Polysaccharide Biosynthesis Protein SpsA, Chain A"/>
    <property type="match status" value="1"/>
</dbReference>
<comment type="similarity">
    <text evidence="1">Belongs to the glycosyltransferase 2 family.</text>
</comment>
<evidence type="ECO:0000313" key="6">
    <source>
        <dbReference type="Proteomes" id="UP000613840"/>
    </source>
</evidence>
<evidence type="ECO:0000313" key="5">
    <source>
        <dbReference type="EMBL" id="GGL74856.1"/>
    </source>
</evidence>
<proteinExistence type="inferred from homology"/>
<protein>
    <submittedName>
        <fullName evidence="5">Glycosyl transferase</fullName>
    </submittedName>
</protein>
<feature type="transmembrane region" description="Helical" evidence="3">
    <location>
        <begin position="117"/>
        <end position="139"/>
    </location>
</feature>
<keyword evidence="3" id="KW-0472">Membrane</keyword>
<gene>
    <name evidence="5" type="ORF">GCM10011575_36360</name>
</gene>
<dbReference type="InterPro" id="IPR029044">
    <property type="entry name" value="Nucleotide-diphossugar_trans"/>
</dbReference>
<dbReference type="InterPro" id="IPR001173">
    <property type="entry name" value="Glyco_trans_2-like"/>
</dbReference>
<feature type="transmembrane region" description="Helical" evidence="3">
    <location>
        <begin position="212"/>
        <end position="245"/>
    </location>
</feature>
<keyword evidence="3" id="KW-1133">Transmembrane helix</keyword>
<organism evidence="5 6">
    <name type="scientific">Microlunatus endophyticus</name>
    <dbReference type="NCBI Taxonomy" id="1716077"/>
    <lineage>
        <taxon>Bacteria</taxon>
        <taxon>Bacillati</taxon>
        <taxon>Actinomycetota</taxon>
        <taxon>Actinomycetes</taxon>
        <taxon>Propionibacteriales</taxon>
        <taxon>Propionibacteriaceae</taxon>
        <taxon>Microlunatus</taxon>
    </lineage>
</organism>
<dbReference type="CDD" id="cd04179">
    <property type="entry name" value="DPM_DPG-synthase_like"/>
    <property type="match status" value="1"/>
</dbReference>
<dbReference type="GO" id="GO:0016740">
    <property type="term" value="F:transferase activity"/>
    <property type="evidence" value="ECO:0007669"/>
    <property type="project" value="UniProtKB-KW"/>
</dbReference>
<feature type="transmembrane region" description="Helical" evidence="3">
    <location>
        <begin position="51"/>
        <end position="71"/>
    </location>
</feature>
<feature type="transmembrane region" description="Helical" evidence="3">
    <location>
        <begin position="438"/>
        <end position="459"/>
    </location>
</feature>
<feature type="domain" description="Glycosyltransferase 2-like" evidence="4">
    <location>
        <begin position="551"/>
        <end position="714"/>
    </location>
</feature>
<dbReference type="Pfam" id="PF00535">
    <property type="entry name" value="Glycos_transf_2"/>
    <property type="match status" value="1"/>
</dbReference>
<feature type="transmembrane region" description="Helical" evidence="3">
    <location>
        <begin position="257"/>
        <end position="277"/>
    </location>
</feature>
<evidence type="ECO:0000256" key="2">
    <source>
        <dbReference type="SAM" id="MobiDB-lite"/>
    </source>
</evidence>
<evidence type="ECO:0000256" key="3">
    <source>
        <dbReference type="SAM" id="Phobius"/>
    </source>
</evidence>
<evidence type="ECO:0000259" key="4">
    <source>
        <dbReference type="Pfam" id="PF00535"/>
    </source>
</evidence>
<keyword evidence="3" id="KW-0812">Transmembrane</keyword>
<dbReference type="PANTHER" id="PTHR48090:SF7">
    <property type="entry name" value="RFBJ PROTEIN"/>
    <property type="match status" value="1"/>
</dbReference>
<keyword evidence="5" id="KW-0808">Transferase</keyword>
<dbReference type="SUPFAM" id="SSF53448">
    <property type="entry name" value="Nucleotide-diphospho-sugar transferases"/>
    <property type="match status" value="1"/>
</dbReference>
<evidence type="ECO:0000256" key="1">
    <source>
        <dbReference type="ARBA" id="ARBA00006739"/>
    </source>
</evidence>
<keyword evidence="6" id="KW-1185">Reference proteome</keyword>
<dbReference type="PANTHER" id="PTHR48090">
    <property type="entry name" value="UNDECAPRENYL-PHOSPHATE 4-DEOXY-4-FORMAMIDO-L-ARABINOSE TRANSFERASE-RELATED"/>
    <property type="match status" value="1"/>
</dbReference>
<name>A0A917SEL0_9ACTN</name>
<reference evidence="5" key="1">
    <citation type="journal article" date="2014" name="Int. J. Syst. Evol. Microbiol.">
        <title>Complete genome sequence of Corynebacterium casei LMG S-19264T (=DSM 44701T), isolated from a smear-ripened cheese.</title>
        <authorList>
            <consortium name="US DOE Joint Genome Institute (JGI-PGF)"/>
            <person name="Walter F."/>
            <person name="Albersmeier A."/>
            <person name="Kalinowski J."/>
            <person name="Ruckert C."/>
        </authorList>
    </citation>
    <scope>NUCLEOTIDE SEQUENCE</scope>
    <source>
        <strain evidence="5">CGMCC 4.7306</strain>
    </source>
</reference>